<feature type="region of interest" description="Disordered" evidence="1">
    <location>
        <begin position="1"/>
        <end position="61"/>
    </location>
</feature>
<protein>
    <submittedName>
        <fullName evidence="2">Uncharacterized protein</fullName>
    </submittedName>
</protein>
<accession>A0A517SMF6</accession>
<reference evidence="2 3" key="1">
    <citation type="submission" date="2019-02" db="EMBL/GenBank/DDBJ databases">
        <title>Deep-cultivation of Planctomycetes and their phenomic and genomic characterization uncovers novel biology.</title>
        <authorList>
            <person name="Wiegand S."/>
            <person name="Jogler M."/>
            <person name="Boedeker C."/>
            <person name="Pinto D."/>
            <person name="Vollmers J."/>
            <person name="Rivas-Marin E."/>
            <person name="Kohn T."/>
            <person name="Peeters S.H."/>
            <person name="Heuer A."/>
            <person name="Rast P."/>
            <person name="Oberbeckmann S."/>
            <person name="Bunk B."/>
            <person name="Jeske O."/>
            <person name="Meyerdierks A."/>
            <person name="Storesund J.E."/>
            <person name="Kallscheuer N."/>
            <person name="Luecker S."/>
            <person name="Lage O.M."/>
            <person name="Pohl T."/>
            <person name="Merkel B.J."/>
            <person name="Hornburger P."/>
            <person name="Mueller R.-W."/>
            <person name="Bruemmer F."/>
            <person name="Labrenz M."/>
            <person name="Spormann A.M."/>
            <person name="Op den Camp H."/>
            <person name="Overmann J."/>
            <person name="Amann R."/>
            <person name="Jetten M.S.M."/>
            <person name="Mascher T."/>
            <person name="Medema M.H."/>
            <person name="Devos D.P."/>
            <person name="Kaster A.-K."/>
            <person name="Ovreas L."/>
            <person name="Rohde M."/>
            <person name="Galperin M.Y."/>
            <person name="Jogler C."/>
        </authorList>
    </citation>
    <scope>NUCLEOTIDE SEQUENCE [LARGE SCALE GENOMIC DNA]</scope>
    <source>
        <strain evidence="2 3">Pan44</strain>
    </source>
</reference>
<gene>
    <name evidence="2" type="ORF">Pan44_53730</name>
</gene>
<proteinExistence type="predicted"/>
<evidence type="ECO:0000256" key="1">
    <source>
        <dbReference type="SAM" id="MobiDB-lite"/>
    </source>
</evidence>
<dbReference type="InParanoid" id="A0A517SMF6"/>
<feature type="compositionally biased region" description="Basic and acidic residues" evidence="1">
    <location>
        <begin position="40"/>
        <end position="53"/>
    </location>
</feature>
<dbReference type="AlphaFoldDB" id="A0A517SMF6"/>
<feature type="region of interest" description="Disordered" evidence="1">
    <location>
        <begin position="133"/>
        <end position="157"/>
    </location>
</feature>
<dbReference type="Proteomes" id="UP000315700">
    <property type="component" value="Chromosome"/>
</dbReference>
<dbReference type="EMBL" id="CP036271">
    <property type="protein sequence ID" value="QDT57305.1"/>
    <property type="molecule type" value="Genomic_DNA"/>
</dbReference>
<sequence>MRRPGAQQRRGIDYRIRVSQPVRAAGLPESRDTGSGNGTGHRDSLGFRVEGRASRHSGHSNWPRLVVAFQQQATEVREAKAAVEDDATRKERQVRVEQLELLYGPKLDAMTPAELQGLMNGMSTWTRKWIGREGRQGKGRGPLLEHLADRAAGSDGA</sequence>
<name>A0A517SMF6_9PLAN</name>
<evidence type="ECO:0000313" key="2">
    <source>
        <dbReference type="EMBL" id="QDT57305.1"/>
    </source>
</evidence>
<organism evidence="2 3">
    <name type="scientific">Caulifigura coniformis</name>
    <dbReference type="NCBI Taxonomy" id="2527983"/>
    <lineage>
        <taxon>Bacteria</taxon>
        <taxon>Pseudomonadati</taxon>
        <taxon>Planctomycetota</taxon>
        <taxon>Planctomycetia</taxon>
        <taxon>Planctomycetales</taxon>
        <taxon>Planctomycetaceae</taxon>
        <taxon>Caulifigura</taxon>
    </lineage>
</organism>
<evidence type="ECO:0000313" key="3">
    <source>
        <dbReference type="Proteomes" id="UP000315700"/>
    </source>
</evidence>
<dbReference type="KEGG" id="ccos:Pan44_53730"/>
<keyword evidence="3" id="KW-1185">Reference proteome</keyword>